<organism evidence="2 3">
    <name type="scientific">Eumeta variegata</name>
    <name type="common">Bagworm moth</name>
    <name type="synonym">Eumeta japonica</name>
    <dbReference type="NCBI Taxonomy" id="151549"/>
    <lineage>
        <taxon>Eukaryota</taxon>
        <taxon>Metazoa</taxon>
        <taxon>Ecdysozoa</taxon>
        <taxon>Arthropoda</taxon>
        <taxon>Hexapoda</taxon>
        <taxon>Insecta</taxon>
        <taxon>Pterygota</taxon>
        <taxon>Neoptera</taxon>
        <taxon>Endopterygota</taxon>
        <taxon>Lepidoptera</taxon>
        <taxon>Glossata</taxon>
        <taxon>Ditrysia</taxon>
        <taxon>Tineoidea</taxon>
        <taxon>Psychidae</taxon>
        <taxon>Oiketicinae</taxon>
        <taxon>Eumeta</taxon>
    </lineage>
</organism>
<dbReference type="OrthoDB" id="425681at2759"/>
<feature type="compositionally biased region" description="Basic and acidic residues" evidence="1">
    <location>
        <begin position="137"/>
        <end position="146"/>
    </location>
</feature>
<accession>A0A4C1YHQ1</accession>
<proteinExistence type="predicted"/>
<name>A0A4C1YHQ1_EUMVA</name>
<keyword evidence="3" id="KW-1185">Reference proteome</keyword>
<feature type="compositionally biased region" description="Basic and acidic residues" evidence="1">
    <location>
        <begin position="114"/>
        <end position="123"/>
    </location>
</feature>
<protein>
    <recommendedName>
        <fullName evidence="4">Reverse transcriptase domain-containing protein</fullName>
    </recommendedName>
</protein>
<feature type="region of interest" description="Disordered" evidence="1">
    <location>
        <begin position="114"/>
        <end position="146"/>
    </location>
</feature>
<evidence type="ECO:0000313" key="2">
    <source>
        <dbReference type="EMBL" id="GBP73957.1"/>
    </source>
</evidence>
<evidence type="ECO:0000313" key="3">
    <source>
        <dbReference type="Proteomes" id="UP000299102"/>
    </source>
</evidence>
<gene>
    <name evidence="2" type="ORF">EVAR_56115_1</name>
</gene>
<evidence type="ECO:0000256" key="1">
    <source>
        <dbReference type="SAM" id="MobiDB-lite"/>
    </source>
</evidence>
<reference evidence="2 3" key="1">
    <citation type="journal article" date="2019" name="Commun. Biol.">
        <title>The bagworm genome reveals a unique fibroin gene that provides high tensile strength.</title>
        <authorList>
            <person name="Kono N."/>
            <person name="Nakamura H."/>
            <person name="Ohtoshi R."/>
            <person name="Tomita M."/>
            <person name="Numata K."/>
            <person name="Arakawa K."/>
        </authorList>
    </citation>
    <scope>NUCLEOTIDE SEQUENCE [LARGE SCALE GENOMIC DNA]</scope>
</reference>
<dbReference type="EMBL" id="BGZK01001193">
    <property type="protein sequence ID" value="GBP73957.1"/>
    <property type="molecule type" value="Genomic_DNA"/>
</dbReference>
<dbReference type="AlphaFoldDB" id="A0A4C1YHQ1"/>
<comment type="caution">
    <text evidence="2">The sequence shown here is derived from an EMBL/GenBank/DDBJ whole genome shotgun (WGS) entry which is preliminary data.</text>
</comment>
<evidence type="ECO:0008006" key="4">
    <source>
        <dbReference type="Google" id="ProtNLM"/>
    </source>
</evidence>
<dbReference type="Proteomes" id="UP000299102">
    <property type="component" value="Unassembled WGS sequence"/>
</dbReference>
<sequence>MKALKRIKVGNTAGYERVPSEMLKPGGGGCLVYANDEVIPVPSVCKLQEMITKMNDSIYKRGMNVNVSKTTVMMFETSEIMTECDRSMCGVPRKDSCRNSDVRMRYGLKEDVVTRVERERNETRTTQGSGSEGPSRAMREPRCDSY</sequence>